<evidence type="ECO:0000313" key="2">
    <source>
        <dbReference type="Proteomes" id="UP001465153"/>
    </source>
</evidence>
<evidence type="ECO:0000313" key="1">
    <source>
        <dbReference type="EMBL" id="GAA6170168.1"/>
    </source>
</evidence>
<dbReference type="PROSITE" id="PS51257">
    <property type="entry name" value="PROKAR_LIPOPROTEIN"/>
    <property type="match status" value="1"/>
</dbReference>
<dbReference type="EMBL" id="BAABWN010000020">
    <property type="protein sequence ID" value="GAA6170168.1"/>
    <property type="molecule type" value="Genomic_DNA"/>
</dbReference>
<sequence length="223" mass="24489">MIGGVCRKFFTLHFLSIVLVGVLAGCTTTFEKTSLRATDYEIKLEKSKFSFEGKGSSAGFMLMSAMGPAGIAVGVAIDEGISKEITQSALDGKETSEFQTLIKSYVDQAINKTSLLNKKDSALFLKAIESSKKPVIFEFKETGFTTVKGNQEQVMAKINLVITLNDNFVELNFPDSIPDSKTLPTANFEQIKKDGATVEQVWVDSFQILLAHNLEKINTLNQK</sequence>
<keyword evidence="2" id="KW-1185">Reference proteome</keyword>
<protein>
    <recommendedName>
        <fullName evidence="3">Lipoprotein</fullName>
    </recommendedName>
</protein>
<dbReference type="Proteomes" id="UP001465153">
    <property type="component" value="Unassembled WGS sequence"/>
</dbReference>
<evidence type="ECO:0008006" key="3">
    <source>
        <dbReference type="Google" id="ProtNLM"/>
    </source>
</evidence>
<dbReference type="RefSeq" id="WP_353304498.1">
    <property type="nucleotide sequence ID" value="NZ_BAABWN010000020.1"/>
</dbReference>
<reference evidence="1 2" key="1">
    <citation type="submission" date="2024-04" db="EMBL/GenBank/DDBJ databases">
        <title>Draft genome sequence of Sessilibacter corallicola NBRC 116591.</title>
        <authorList>
            <person name="Miyakawa T."/>
            <person name="Kusuya Y."/>
            <person name="Miura T."/>
        </authorList>
    </citation>
    <scope>NUCLEOTIDE SEQUENCE [LARGE SCALE GENOMIC DNA]</scope>
    <source>
        <strain evidence="1 2">KU-00831-HH</strain>
    </source>
</reference>
<name>A0ABQ0AF68_9GAMM</name>
<accession>A0ABQ0AF68</accession>
<comment type="caution">
    <text evidence="1">The sequence shown here is derived from an EMBL/GenBank/DDBJ whole genome shotgun (WGS) entry which is preliminary data.</text>
</comment>
<proteinExistence type="predicted"/>
<organism evidence="1 2">
    <name type="scientific">Sessilibacter corallicola</name>
    <dbReference type="NCBI Taxonomy" id="2904075"/>
    <lineage>
        <taxon>Bacteria</taxon>
        <taxon>Pseudomonadati</taxon>
        <taxon>Pseudomonadota</taxon>
        <taxon>Gammaproteobacteria</taxon>
        <taxon>Cellvibrionales</taxon>
        <taxon>Cellvibrionaceae</taxon>
        <taxon>Sessilibacter</taxon>
    </lineage>
</organism>
<gene>
    <name evidence="1" type="ORF">NBRC116591_39810</name>
</gene>